<organism evidence="12">
    <name type="scientific">freshwater metagenome</name>
    <dbReference type="NCBI Taxonomy" id="449393"/>
    <lineage>
        <taxon>unclassified sequences</taxon>
        <taxon>metagenomes</taxon>
        <taxon>ecological metagenomes</taxon>
    </lineage>
</organism>
<dbReference type="PANTHER" id="PTHR12428:SF65">
    <property type="entry name" value="CYTOCHROME C OXIDASE ASSEMBLY PROTEIN COX18, MITOCHONDRIAL"/>
    <property type="match status" value="1"/>
</dbReference>
<dbReference type="InterPro" id="IPR001708">
    <property type="entry name" value="YidC/ALB3/OXA1/COX18"/>
</dbReference>
<dbReference type="AlphaFoldDB" id="A0A6J7D500"/>
<name>A0A6J7D500_9ZZZZ</name>
<keyword evidence="7 10" id="KW-0472">Membrane</keyword>
<keyword evidence="5" id="KW-0653">Protein transport</keyword>
<evidence type="ECO:0000256" key="3">
    <source>
        <dbReference type="ARBA" id="ARBA00022475"/>
    </source>
</evidence>
<evidence type="ECO:0000313" key="12">
    <source>
        <dbReference type="EMBL" id="CAB4865211.1"/>
    </source>
</evidence>
<dbReference type="Pfam" id="PF02096">
    <property type="entry name" value="60KD_IMP"/>
    <property type="match status" value="1"/>
</dbReference>
<reference evidence="12" key="1">
    <citation type="submission" date="2020-05" db="EMBL/GenBank/DDBJ databases">
        <authorList>
            <person name="Chiriac C."/>
            <person name="Salcher M."/>
            <person name="Ghai R."/>
            <person name="Kavagutti S V."/>
        </authorList>
    </citation>
    <scope>NUCLEOTIDE SEQUENCE</scope>
</reference>
<protein>
    <submittedName>
        <fullName evidence="12">Unannotated protein</fullName>
    </submittedName>
</protein>
<evidence type="ECO:0000256" key="6">
    <source>
        <dbReference type="ARBA" id="ARBA00022989"/>
    </source>
</evidence>
<dbReference type="GO" id="GO:0051205">
    <property type="term" value="P:protein insertion into membrane"/>
    <property type="evidence" value="ECO:0007669"/>
    <property type="project" value="TreeGrafter"/>
</dbReference>
<evidence type="ECO:0000256" key="8">
    <source>
        <dbReference type="ARBA" id="ARBA00023186"/>
    </source>
</evidence>
<comment type="subcellular location">
    <subcellularLocation>
        <location evidence="1">Cell membrane</location>
        <topology evidence="1">Multi-pass membrane protein</topology>
    </subcellularLocation>
</comment>
<evidence type="ECO:0000256" key="10">
    <source>
        <dbReference type="SAM" id="Phobius"/>
    </source>
</evidence>
<feature type="transmembrane region" description="Helical" evidence="10">
    <location>
        <begin position="12"/>
        <end position="32"/>
    </location>
</feature>
<evidence type="ECO:0000256" key="9">
    <source>
        <dbReference type="SAM" id="MobiDB-lite"/>
    </source>
</evidence>
<dbReference type="InterPro" id="IPR028055">
    <property type="entry name" value="YidC/Oxa/ALB_C"/>
</dbReference>
<dbReference type="EMBL" id="CAFBLN010000013">
    <property type="protein sequence ID" value="CAB4865211.1"/>
    <property type="molecule type" value="Genomic_DNA"/>
</dbReference>
<keyword evidence="2" id="KW-0813">Transport</keyword>
<dbReference type="PANTHER" id="PTHR12428">
    <property type="entry name" value="OXA1"/>
    <property type="match status" value="1"/>
</dbReference>
<feature type="transmembrane region" description="Helical" evidence="10">
    <location>
        <begin position="176"/>
        <end position="197"/>
    </location>
</feature>
<evidence type="ECO:0000256" key="1">
    <source>
        <dbReference type="ARBA" id="ARBA00004651"/>
    </source>
</evidence>
<gene>
    <name evidence="12" type="ORF">UFOPK3381_00485</name>
</gene>
<accession>A0A6J7D500</accession>
<keyword evidence="6 10" id="KW-1133">Transmembrane helix</keyword>
<keyword evidence="4 10" id="KW-0812">Transmembrane</keyword>
<evidence type="ECO:0000256" key="4">
    <source>
        <dbReference type="ARBA" id="ARBA00022692"/>
    </source>
</evidence>
<feature type="transmembrane region" description="Helical" evidence="10">
    <location>
        <begin position="223"/>
        <end position="245"/>
    </location>
</feature>
<dbReference type="GO" id="GO:0005886">
    <property type="term" value="C:plasma membrane"/>
    <property type="evidence" value="ECO:0007669"/>
    <property type="project" value="UniProtKB-SubCell"/>
</dbReference>
<feature type="region of interest" description="Disordered" evidence="9">
    <location>
        <begin position="265"/>
        <end position="309"/>
    </location>
</feature>
<dbReference type="NCBIfam" id="TIGR03592">
    <property type="entry name" value="yidC_oxa1_cterm"/>
    <property type="match status" value="1"/>
</dbReference>
<proteinExistence type="predicted"/>
<dbReference type="GO" id="GO:0015031">
    <property type="term" value="P:protein transport"/>
    <property type="evidence" value="ECO:0007669"/>
    <property type="project" value="UniProtKB-KW"/>
</dbReference>
<evidence type="ECO:0000256" key="2">
    <source>
        <dbReference type="ARBA" id="ARBA00022448"/>
    </source>
</evidence>
<keyword evidence="3" id="KW-1003">Cell membrane</keyword>
<feature type="compositionally biased region" description="Basic residues" evidence="9">
    <location>
        <begin position="300"/>
        <end position="309"/>
    </location>
</feature>
<dbReference type="GO" id="GO:0032977">
    <property type="term" value="F:membrane insertase activity"/>
    <property type="evidence" value="ECO:0007669"/>
    <property type="project" value="InterPro"/>
</dbReference>
<feature type="transmembrane region" description="Helical" evidence="10">
    <location>
        <begin position="105"/>
        <end position="126"/>
    </location>
</feature>
<feature type="transmembrane region" description="Helical" evidence="10">
    <location>
        <begin position="38"/>
        <end position="58"/>
    </location>
</feature>
<evidence type="ECO:0000259" key="11">
    <source>
        <dbReference type="Pfam" id="PF02096"/>
    </source>
</evidence>
<dbReference type="InterPro" id="IPR047196">
    <property type="entry name" value="YidC_ALB_C"/>
</dbReference>
<evidence type="ECO:0000256" key="5">
    <source>
        <dbReference type="ARBA" id="ARBA00022927"/>
    </source>
</evidence>
<sequence length="309" mass="34795">MILAASSGIVKSVGDFFSPIFKLFGWLLAQFYQIIPNYGVAISLLTILIMGVLTPLTVKSTRSMIAMQALQPELKKLQQKYKGPEHRAQMNEEMMRLYKEHGTNPLSSCFPVLAQAPFLFILYSVIRGLSALDPIKQAAPKYIPHGSNMYRDLIASKGKIDVFGMDMALKPLDHHATLFAAIPFFIMVALAVGLQYFQMAQINNRNKKTGQEMPSQQQRIQKLMPILFAYFYFIIPAAVVLYMVVSTMIRIATQDIMFRVGVSSPGKAKERKIPSLSKPPEKNAVTETEAETLKSQANRSKSKRQRKER</sequence>
<dbReference type="CDD" id="cd20070">
    <property type="entry name" value="5TM_YidC_Alb3"/>
    <property type="match status" value="1"/>
</dbReference>
<keyword evidence="8" id="KW-0143">Chaperone</keyword>
<evidence type="ECO:0000256" key="7">
    <source>
        <dbReference type="ARBA" id="ARBA00023136"/>
    </source>
</evidence>
<feature type="domain" description="Membrane insertase YidC/Oxa/ALB C-terminal" evidence="11">
    <location>
        <begin position="38"/>
        <end position="257"/>
    </location>
</feature>